<dbReference type="AlphaFoldDB" id="A0A4Q7UBW5"/>
<proteinExistence type="predicted"/>
<dbReference type="GO" id="GO:0016747">
    <property type="term" value="F:acyltransferase activity, transferring groups other than amino-acyl groups"/>
    <property type="evidence" value="ECO:0007669"/>
    <property type="project" value="InterPro"/>
</dbReference>
<evidence type="ECO:0000313" key="4">
    <source>
        <dbReference type="EMBL" id="RZT78625.1"/>
    </source>
</evidence>
<name>A0A4Q7UBW5_9ACTN</name>
<keyword evidence="1 4" id="KW-0808">Transferase</keyword>
<evidence type="ECO:0000313" key="5">
    <source>
        <dbReference type="Proteomes" id="UP000293781"/>
    </source>
</evidence>
<protein>
    <submittedName>
        <fullName evidence="4">N-acetylglutamate synthase-like GNAT family acetyltransferase</fullName>
    </submittedName>
</protein>
<dbReference type="PANTHER" id="PTHR43877">
    <property type="entry name" value="AMINOALKYLPHOSPHONATE N-ACETYLTRANSFERASE-RELATED-RELATED"/>
    <property type="match status" value="1"/>
</dbReference>
<dbReference type="Proteomes" id="UP000293781">
    <property type="component" value="Unassembled WGS sequence"/>
</dbReference>
<evidence type="ECO:0000259" key="3">
    <source>
        <dbReference type="PROSITE" id="PS51186"/>
    </source>
</evidence>
<accession>A0A4Q7UBW5</accession>
<dbReference type="Pfam" id="PF00583">
    <property type="entry name" value="Acetyltransf_1"/>
    <property type="match status" value="1"/>
</dbReference>
<dbReference type="CDD" id="cd04301">
    <property type="entry name" value="NAT_SF"/>
    <property type="match status" value="1"/>
</dbReference>
<evidence type="ECO:0000256" key="2">
    <source>
        <dbReference type="ARBA" id="ARBA00023315"/>
    </source>
</evidence>
<feature type="domain" description="N-acetyltransferase" evidence="3">
    <location>
        <begin position="10"/>
        <end position="148"/>
    </location>
</feature>
<dbReference type="InterPro" id="IPR050832">
    <property type="entry name" value="Bact_Acetyltransf"/>
</dbReference>
<comment type="caution">
    <text evidence="4">The sequence shown here is derived from an EMBL/GenBank/DDBJ whole genome shotgun (WGS) entry which is preliminary data.</text>
</comment>
<dbReference type="InterPro" id="IPR016181">
    <property type="entry name" value="Acyl_CoA_acyltransferase"/>
</dbReference>
<dbReference type="Gene3D" id="3.40.630.30">
    <property type="match status" value="1"/>
</dbReference>
<dbReference type="PROSITE" id="PS51186">
    <property type="entry name" value="GNAT"/>
    <property type="match status" value="1"/>
</dbReference>
<reference evidence="4 5" key="1">
    <citation type="submission" date="2019-02" db="EMBL/GenBank/DDBJ databases">
        <title>Sequencing the genomes of 1000 actinobacteria strains.</title>
        <authorList>
            <person name="Klenk H.-P."/>
        </authorList>
    </citation>
    <scope>NUCLEOTIDE SEQUENCE [LARGE SCALE GENOMIC DNA]</scope>
    <source>
        <strain evidence="4 5">DSM 45888</strain>
    </source>
</reference>
<keyword evidence="5" id="KW-1185">Reference proteome</keyword>
<organism evidence="4 5">
    <name type="scientific">Micromonospora violae</name>
    <dbReference type="NCBI Taxonomy" id="1278207"/>
    <lineage>
        <taxon>Bacteria</taxon>
        <taxon>Bacillati</taxon>
        <taxon>Actinomycetota</taxon>
        <taxon>Actinomycetes</taxon>
        <taxon>Micromonosporales</taxon>
        <taxon>Micromonosporaceae</taxon>
        <taxon>Micromonospora</taxon>
    </lineage>
</organism>
<dbReference type="SUPFAM" id="SSF55729">
    <property type="entry name" value="Acyl-CoA N-acyltransferases (Nat)"/>
    <property type="match status" value="1"/>
</dbReference>
<sequence length="166" mass="18429">MSTHTSDSRVTVRKAVADDAPFIDEALADAFGSTMMAVHDELVDATGDAAAVAERHGNRVGVITYRHDGTQTWEILSLAATEPGTGAGSALLDWLRAEAIRQRVTRLWLVTTNENLAALRFYQRRGFDLLRVERDAVTRARRLKPSIPLEDDGIPIRHELVLELRL</sequence>
<evidence type="ECO:0000256" key="1">
    <source>
        <dbReference type="ARBA" id="ARBA00022679"/>
    </source>
</evidence>
<dbReference type="InterPro" id="IPR000182">
    <property type="entry name" value="GNAT_dom"/>
</dbReference>
<dbReference type="OrthoDB" id="9799092at2"/>
<dbReference type="EMBL" id="SHKK01000001">
    <property type="protein sequence ID" value="RZT78625.1"/>
    <property type="molecule type" value="Genomic_DNA"/>
</dbReference>
<keyword evidence="2" id="KW-0012">Acyltransferase</keyword>
<gene>
    <name evidence="4" type="ORF">EV382_1814</name>
</gene>